<evidence type="ECO:0000313" key="1">
    <source>
        <dbReference type="EMBL" id="KAH9329940.1"/>
    </source>
</evidence>
<dbReference type="EMBL" id="JAHRHJ020000001">
    <property type="protein sequence ID" value="KAH9329940.1"/>
    <property type="molecule type" value="Genomic_DNA"/>
</dbReference>
<name>A0AA38H0H6_TAXCH</name>
<dbReference type="AlphaFoldDB" id="A0AA38H0H6"/>
<dbReference type="InterPro" id="IPR052419">
    <property type="entry name" value="5_3-deoxyribonucleotidase-like"/>
</dbReference>
<dbReference type="Gene3D" id="3.40.50.1000">
    <property type="entry name" value="HAD superfamily/HAD-like"/>
    <property type="match status" value="1"/>
</dbReference>
<accession>A0AA38H0H6</accession>
<dbReference type="Pfam" id="PF06941">
    <property type="entry name" value="NT5C"/>
    <property type="match status" value="1"/>
</dbReference>
<sequence length="93" mass="10662">IWKCTQAEANHRVHAFFESRHFNSGIIPITGAYHSLSRLSSYCNLVVVTSRQHVIREPSLEWIAKHFKGIFSEVHFGNHFALEGKARPKSEIC</sequence>
<evidence type="ECO:0000313" key="2">
    <source>
        <dbReference type="Proteomes" id="UP000824469"/>
    </source>
</evidence>
<dbReference type="GO" id="GO:0008253">
    <property type="term" value="F:5'-nucleotidase activity"/>
    <property type="evidence" value="ECO:0007669"/>
    <property type="project" value="InterPro"/>
</dbReference>
<feature type="non-terminal residue" evidence="1">
    <location>
        <position position="93"/>
    </location>
</feature>
<organism evidence="1 2">
    <name type="scientific">Taxus chinensis</name>
    <name type="common">Chinese yew</name>
    <name type="synonym">Taxus wallichiana var. chinensis</name>
    <dbReference type="NCBI Taxonomy" id="29808"/>
    <lineage>
        <taxon>Eukaryota</taxon>
        <taxon>Viridiplantae</taxon>
        <taxon>Streptophyta</taxon>
        <taxon>Embryophyta</taxon>
        <taxon>Tracheophyta</taxon>
        <taxon>Spermatophyta</taxon>
        <taxon>Pinopsida</taxon>
        <taxon>Pinidae</taxon>
        <taxon>Conifers II</taxon>
        <taxon>Cupressales</taxon>
        <taxon>Taxaceae</taxon>
        <taxon>Taxus</taxon>
    </lineage>
</organism>
<dbReference type="InterPro" id="IPR036412">
    <property type="entry name" value="HAD-like_sf"/>
</dbReference>
<dbReference type="SUPFAM" id="SSF56784">
    <property type="entry name" value="HAD-like"/>
    <property type="match status" value="1"/>
</dbReference>
<reference evidence="1 2" key="1">
    <citation type="journal article" date="2021" name="Nat. Plants">
        <title>The Taxus genome provides insights into paclitaxel biosynthesis.</title>
        <authorList>
            <person name="Xiong X."/>
            <person name="Gou J."/>
            <person name="Liao Q."/>
            <person name="Li Y."/>
            <person name="Zhou Q."/>
            <person name="Bi G."/>
            <person name="Li C."/>
            <person name="Du R."/>
            <person name="Wang X."/>
            <person name="Sun T."/>
            <person name="Guo L."/>
            <person name="Liang H."/>
            <person name="Lu P."/>
            <person name="Wu Y."/>
            <person name="Zhang Z."/>
            <person name="Ro D.K."/>
            <person name="Shang Y."/>
            <person name="Huang S."/>
            <person name="Yan J."/>
        </authorList>
    </citation>
    <scope>NUCLEOTIDE SEQUENCE [LARGE SCALE GENOMIC DNA]</scope>
    <source>
        <strain evidence="1">Ta-2019</strain>
    </source>
</reference>
<dbReference type="GO" id="GO:0009264">
    <property type="term" value="P:deoxyribonucleotide catabolic process"/>
    <property type="evidence" value="ECO:0007669"/>
    <property type="project" value="InterPro"/>
</dbReference>
<dbReference type="Proteomes" id="UP000824469">
    <property type="component" value="Unassembled WGS sequence"/>
</dbReference>
<protein>
    <submittedName>
        <fullName evidence="1">Uncharacterized protein</fullName>
    </submittedName>
</protein>
<dbReference type="PANTHER" id="PTHR35134:SF2">
    <property type="entry name" value="NUCLEOTIDASE YQFW-RELATED"/>
    <property type="match status" value="1"/>
</dbReference>
<comment type="caution">
    <text evidence="1">The sequence shown here is derived from an EMBL/GenBank/DDBJ whole genome shotgun (WGS) entry which is preliminary data.</text>
</comment>
<dbReference type="InterPro" id="IPR010708">
    <property type="entry name" value="5'(3')-deoxyribonucleotidase"/>
</dbReference>
<dbReference type="InterPro" id="IPR023214">
    <property type="entry name" value="HAD_sf"/>
</dbReference>
<keyword evidence="2" id="KW-1185">Reference proteome</keyword>
<dbReference type="PANTHER" id="PTHR35134">
    <property type="entry name" value="NUCLEOTIDASE YQFW-RELATED"/>
    <property type="match status" value="1"/>
</dbReference>
<proteinExistence type="predicted"/>
<gene>
    <name evidence="1" type="ORF">KI387_002048</name>
</gene>
<feature type="non-terminal residue" evidence="1">
    <location>
        <position position="1"/>
    </location>
</feature>